<feature type="signal peptide" evidence="2">
    <location>
        <begin position="1"/>
        <end position="20"/>
    </location>
</feature>
<dbReference type="AlphaFoldDB" id="A0A3L9MHJ0"/>
<dbReference type="EMBL" id="RDOJ01000002">
    <property type="protein sequence ID" value="RLZ12302.1"/>
    <property type="molecule type" value="Genomic_DNA"/>
</dbReference>
<name>A0A3L9MHJ0_9FLAO</name>
<evidence type="ECO:0000313" key="5">
    <source>
        <dbReference type="Proteomes" id="UP000275348"/>
    </source>
</evidence>
<dbReference type="NCBIfam" id="TIGR04183">
    <property type="entry name" value="Por_Secre_tail"/>
    <property type="match status" value="1"/>
</dbReference>
<dbReference type="Pfam" id="PF18962">
    <property type="entry name" value="Por_Secre_tail"/>
    <property type="match status" value="1"/>
</dbReference>
<protein>
    <submittedName>
        <fullName evidence="4">T9SS C-terminal target domain-containing protein</fullName>
    </submittedName>
</protein>
<gene>
    <name evidence="4" type="ORF">EAH69_01960</name>
</gene>
<accession>A0A3L9MHJ0</accession>
<comment type="caution">
    <text evidence="4">The sequence shown here is derived from an EMBL/GenBank/DDBJ whole genome shotgun (WGS) entry which is preliminary data.</text>
</comment>
<dbReference type="OrthoDB" id="3179827at2"/>
<dbReference type="Proteomes" id="UP000275348">
    <property type="component" value="Unassembled WGS sequence"/>
</dbReference>
<keyword evidence="5" id="KW-1185">Reference proteome</keyword>
<reference evidence="4 5" key="1">
    <citation type="submission" date="2018-10" db="EMBL/GenBank/DDBJ databases">
        <authorList>
            <person name="Chen X."/>
        </authorList>
    </citation>
    <scope>NUCLEOTIDE SEQUENCE [LARGE SCALE GENOMIC DNA]</scope>
    <source>
        <strain evidence="4 5">YIM 102668</strain>
    </source>
</reference>
<sequence>MKRTLLFITLLTFSISGVKAQQNSLSNSVIEQSSVSIYPNPATSQVTVKLAQPNKVSYIAIYSIIGNEVLNRKVDQSSNFKLNVQNFKKGKYIVRIFNVDGSTESMSLIKN</sequence>
<evidence type="ECO:0000313" key="4">
    <source>
        <dbReference type="EMBL" id="RLZ12302.1"/>
    </source>
</evidence>
<feature type="chain" id="PRO_5017935791" evidence="2">
    <location>
        <begin position="21"/>
        <end position="111"/>
    </location>
</feature>
<proteinExistence type="predicted"/>
<organism evidence="4 5">
    <name type="scientific">Faecalibacter macacae</name>
    <dbReference type="NCBI Taxonomy" id="1859289"/>
    <lineage>
        <taxon>Bacteria</taxon>
        <taxon>Pseudomonadati</taxon>
        <taxon>Bacteroidota</taxon>
        <taxon>Flavobacteriia</taxon>
        <taxon>Flavobacteriales</taxon>
        <taxon>Weeksellaceae</taxon>
        <taxon>Faecalibacter</taxon>
    </lineage>
</organism>
<dbReference type="InterPro" id="IPR026444">
    <property type="entry name" value="Secre_tail"/>
</dbReference>
<evidence type="ECO:0000259" key="3">
    <source>
        <dbReference type="Pfam" id="PF18962"/>
    </source>
</evidence>
<evidence type="ECO:0000256" key="2">
    <source>
        <dbReference type="SAM" id="SignalP"/>
    </source>
</evidence>
<evidence type="ECO:0000256" key="1">
    <source>
        <dbReference type="ARBA" id="ARBA00022729"/>
    </source>
</evidence>
<feature type="domain" description="Secretion system C-terminal sorting" evidence="3">
    <location>
        <begin position="37"/>
        <end position="103"/>
    </location>
</feature>
<keyword evidence="1 2" id="KW-0732">Signal</keyword>